<dbReference type="Pfam" id="PF13646">
    <property type="entry name" value="HEAT_2"/>
    <property type="match status" value="1"/>
</dbReference>
<keyword evidence="7" id="KW-1185">Reference proteome</keyword>
<dbReference type="RefSeq" id="WP_145418033.1">
    <property type="nucleotide sequence ID" value="NZ_CP036526.1"/>
</dbReference>
<feature type="domain" description="Cytochrome c" evidence="5">
    <location>
        <begin position="976"/>
        <end position="1113"/>
    </location>
</feature>
<dbReference type="SUPFAM" id="SSF48371">
    <property type="entry name" value="ARM repeat"/>
    <property type="match status" value="1"/>
</dbReference>
<dbReference type="SMART" id="SM00567">
    <property type="entry name" value="EZ_HEAT"/>
    <property type="match status" value="5"/>
</dbReference>
<dbReference type="PANTHER" id="PTHR33546">
    <property type="entry name" value="LARGE, MULTIFUNCTIONAL SECRETED PROTEIN-RELATED"/>
    <property type="match status" value="1"/>
</dbReference>
<dbReference type="AlphaFoldDB" id="A0A517NTK4"/>
<dbReference type="InterPro" id="IPR016024">
    <property type="entry name" value="ARM-type_fold"/>
</dbReference>
<gene>
    <name evidence="6" type="ORF">K239x_24090</name>
</gene>
<keyword evidence="1 4" id="KW-0349">Heme</keyword>
<dbReference type="PROSITE" id="PS51007">
    <property type="entry name" value="CYTC"/>
    <property type="match status" value="1"/>
</dbReference>
<dbReference type="PANTHER" id="PTHR33546:SF1">
    <property type="entry name" value="LARGE, MULTIFUNCTIONAL SECRETED PROTEIN"/>
    <property type="match status" value="1"/>
</dbReference>
<dbReference type="InterPro" id="IPR011989">
    <property type="entry name" value="ARM-like"/>
</dbReference>
<dbReference type="InterPro" id="IPR013428">
    <property type="entry name" value="Membrane-bound_put_N"/>
</dbReference>
<dbReference type="SUPFAM" id="SSF50952">
    <property type="entry name" value="Soluble quinoprotein glucose dehydrogenase"/>
    <property type="match status" value="1"/>
</dbReference>
<dbReference type="GO" id="GO:0009055">
    <property type="term" value="F:electron transfer activity"/>
    <property type="evidence" value="ECO:0007669"/>
    <property type="project" value="InterPro"/>
</dbReference>
<evidence type="ECO:0000256" key="3">
    <source>
        <dbReference type="ARBA" id="ARBA00023004"/>
    </source>
</evidence>
<dbReference type="InterPro" id="IPR011041">
    <property type="entry name" value="Quinoprot_gluc/sorb_DH_b-prop"/>
</dbReference>
<dbReference type="GO" id="GO:0046872">
    <property type="term" value="F:metal ion binding"/>
    <property type="evidence" value="ECO:0007669"/>
    <property type="project" value="UniProtKB-KW"/>
</dbReference>
<dbReference type="Gene3D" id="2.120.10.30">
    <property type="entry name" value="TolB, C-terminal domain"/>
    <property type="match status" value="1"/>
</dbReference>
<keyword evidence="2 4" id="KW-0479">Metal-binding</keyword>
<protein>
    <submittedName>
        <fullName evidence="6">Cytochrome c</fullName>
    </submittedName>
</protein>
<dbReference type="NCBIfam" id="TIGR02603">
    <property type="entry name" value="CxxCH_TIGR02603"/>
    <property type="match status" value="1"/>
</dbReference>
<sequence>MTKRFVGFGSFCSGLFSLGFALAIGFIAVSQSALAIDLDSAKPLEPEISEASDEAAQSAAGIKVPEGWDISVFAAEPDVANVVAFDIDLRGRIFACESFRQNRGVTDNRGHDEKWLLADLSAKTVQDRIDYHKRLLGEAAITYAQHDDRIRRLTDSNGDGVVDESHVVADGFNHIEEGTGAGVLVRGNDIYYTCIPRLWKLVDKDDDGKADERVVLSNGYGVRVAFRGHDMHGLIIGHDGRLYFSIGDRGYHVITKDGKLFADPAVGAVFRCELDGTNLEVFANGLRNPQELAFNDVGDLFSVDNNSDSGDQARIVHILQGGDTGWRMYYQYLPDRGPFNQEKIWEPFHNEQPAYIVPPIANFTDGPSGFAFYPGTGFGDQLKDKFLICDFRGGPSNSGIRSFDLQPDGAFYQLGEDDQPIWTCLATDLAFGPDGALYVSDWVDGWEGLGKGRIYRLTDPEHINSDIVRDVQERLQCDWDARSNESLLGDLQHADRRVRLEAQWQLAKRDEIDALALVLTQKDLPRVARLHAIWGLDQIQRRLEQDNTLKFVRPLLKDKDAYIRSAAAKFAGERGDKAAVADLRLLLKDASARANYFATIALGQLKDSESTPSVVKILADNKNEDPALRHAGVMFLTSSAKPTEITALKTHPSSAVRRAAVVALRRTKSELVAEFLSDGNSLVKAEAARAIHDVPILVAMPKLAQGLQSEATDLAFIRRALNANYRIGDADSADRIAQYAANAGAPIDMRVEALDMLADWVKPDPRDRVINDFRPLDPRDVNLAVTALSKRIDSLMITDSNVREKMIDVASRLGIKRIAPELAKRFIDEAQEASDRANSLAALARLDAVRAVTLARGVKLTDDALLVTTAIQTLSNLDKAKSLPTVIQATKSRDMRVRQLAWDLLAKSKDDSAVKEIRKAVQDYLDGSLPSDVHLNVLEAADGKLTEELNQAVGDHQTMLASANPLAKWWTSLEGGNVEKGGKLFFGKTELSCVRCHKVDRAGGEVGPKLTIIGKEKDRRYLLEAICLPNAQIAKGFETAVIADADGAVVTGIVRSETDDFVELLLADGSQVRIEQDDIEARRKGNSSMPDDLTKHMTARELRDLVAYLASLKVDPRGAEDVE</sequence>
<name>A0A517NTK4_9BACT</name>
<dbReference type="Gene3D" id="1.25.10.10">
    <property type="entry name" value="Leucine-rich Repeat Variant"/>
    <property type="match status" value="2"/>
</dbReference>
<dbReference type="InterPro" id="IPR009056">
    <property type="entry name" value="Cyt_c-like_dom"/>
</dbReference>
<accession>A0A517NTK4</accession>
<dbReference type="SUPFAM" id="SSF46626">
    <property type="entry name" value="Cytochrome c"/>
    <property type="match status" value="1"/>
</dbReference>
<dbReference type="InterPro" id="IPR011042">
    <property type="entry name" value="6-blade_b-propeller_TolB-like"/>
</dbReference>
<evidence type="ECO:0000259" key="5">
    <source>
        <dbReference type="PROSITE" id="PS51007"/>
    </source>
</evidence>
<proteinExistence type="predicted"/>
<evidence type="ECO:0000313" key="6">
    <source>
        <dbReference type="EMBL" id="QDT10453.1"/>
    </source>
</evidence>
<dbReference type="InterPro" id="IPR004155">
    <property type="entry name" value="PBS_lyase_HEAT"/>
</dbReference>
<organism evidence="6 7">
    <name type="scientific">Stieleria marina</name>
    <dbReference type="NCBI Taxonomy" id="1930275"/>
    <lineage>
        <taxon>Bacteria</taxon>
        <taxon>Pseudomonadati</taxon>
        <taxon>Planctomycetota</taxon>
        <taxon>Planctomycetia</taxon>
        <taxon>Pirellulales</taxon>
        <taxon>Pirellulaceae</taxon>
        <taxon>Stieleria</taxon>
    </lineage>
</organism>
<dbReference type="InterPro" id="IPR055557">
    <property type="entry name" value="DUF7133"/>
</dbReference>
<evidence type="ECO:0000256" key="2">
    <source>
        <dbReference type="ARBA" id="ARBA00022723"/>
    </source>
</evidence>
<dbReference type="InterPro" id="IPR036909">
    <property type="entry name" value="Cyt_c-like_dom_sf"/>
</dbReference>
<dbReference type="EMBL" id="CP036526">
    <property type="protein sequence ID" value="QDT10453.1"/>
    <property type="molecule type" value="Genomic_DNA"/>
</dbReference>
<dbReference type="OrthoDB" id="9770043at2"/>
<keyword evidence="3 4" id="KW-0408">Iron</keyword>
<evidence type="ECO:0000256" key="1">
    <source>
        <dbReference type="ARBA" id="ARBA00022617"/>
    </source>
</evidence>
<dbReference type="Gene3D" id="1.10.760.10">
    <property type="entry name" value="Cytochrome c-like domain"/>
    <property type="match status" value="1"/>
</dbReference>
<dbReference type="InterPro" id="IPR013427">
    <property type="entry name" value="Haem-bd_dom_put"/>
</dbReference>
<dbReference type="Pfam" id="PF23500">
    <property type="entry name" value="DUF7133"/>
    <property type="match status" value="1"/>
</dbReference>
<dbReference type="Proteomes" id="UP000319817">
    <property type="component" value="Chromosome"/>
</dbReference>
<evidence type="ECO:0000313" key="7">
    <source>
        <dbReference type="Proteomes" id="UP000319817"/>
    </source>
</evidence>
<evidence type="ECO:0000256" key="4">
    <source>
        <dbReference type="PROSITE-ProRule" id="PRU00433"/>
    </source>
</evidence>
<dbReference type="NCBIfam" id="TIGR02604">
    <property type="entry name" value="Piru_Ver_Nterm"/>
    <property type="match status" value="1"/>
</dbReference>
<reference evidence="6 7" key="1">
    <citation type="submission" date="2019-02" db="EMBL/GenBank/DDBJ databases">
        <title>Deep-cultivation of Planctomycetes and their phenomic and genomic characterization uncovers novel biology.</title>
        <authorList>
            <person name="Wiegand S."/>
            <person name="Jogler M."/>
            <person name="Boedeker C."/>
            <person name="Pinto D."/>
            <person name="Vollmers J."/>
            <person name="Rivas-Marin E."/>
            <person name="Kohn T."/>
            <person name="Peeters S.H."/>
            <person name="Heuer A."/>
            <person name="Rast P."/>
            <person name="Oberbeckmann S."/>
            <person name="Bunk B."/>
            <person name="Jeske O."/>
            <person name="Meyerdierks A."/>
            <person name="Storesund J.E."/>
            <person name="Kallscheuer N."/>
            <person name="Luecker S."/>
            <person name="Lage O.M."/>
            <person name="Pohl T."/>
            <person name="Merkel B.J."/>
            <person name="Hornburger P."/>
            <person name="Mueller R.-W."/>
            <person name="Bruemmer F."/>
            <person name="Labrenz M."/>
            <person name="Spormann A.M."/>
            <person name="Op den Camp H."/>
            <person name="Overmann J."/>
            <person name="Amann R."/>
            <person name="Jetten M.S.M."/>
            <person name="Mascher T."/>
            <person name="Medema M.H."/>
            <person name="Devos D.P."/>
            <person name="Kaster A.-K."/>
            <person name="Ovreas L."/>
            <person name="Rohde M."/>
            <person name="Galperin M.Y."/>
            <person name="Jogler C."/>
        </authorList>
    </citation>
    <scope>NUCLEOTIDE SEQUENCE [LARGE SCALE GENOMIC DNA]</scope>
    <source>
        <strain evidence="6 7">K23_9</strain>
    </source>
</reference>
<dbReference type="GO" id="GO:0020037">
    <property type="term" value="F:heme binding"/>
    <property type="evidence" value="ECO:0007669"/>
    <property type="project" value="InterPro"/>
</dbReference>